<dbReference type="eggNOG" id="ENOG503056W">
    <property type="taxonomic scope" value="Bacteria"/>
</dbReference>
<name>A0A0A7FWB6_9CLOT</name>
<dbReference type="KEGG" id="cbv:U729_1926"/>
<proteinExistence type="predicted"/>
<evidence type="ECO:0000313" key="2">
    <source>
        <dbReference type="Proteomes" id="UP000030635"/>
    </source>
</evidence>
<dbReference type="HOGENOM" id="CLU_1239669_0_0_9"/>
<dbReference type="STRING" id="1561.NPD11_1089"/>
<dbReference type="AlphaFoldDB" id="A0A0A7FWB6"/>
<organism evidence="1 2">
    <name type="scientific">Clostridium baratii str. Sullivan</name>
    <dbReference type="NCBI Taxonomy" id="1415775"/>
    <lineage>
        <taxon>Bacteria</taxon>
        <taxon>Bacillati</taxon>
        <taxon>Bacillota</taxon>
        <taxon>Clostridia</taxon>
        <taxon>Eubacteriales</taxon>
        <taxon>Clostridiaceae</taxon>
        <taxon>Clostridium</taxon>
    </lineage>
</organism>
<gene>
    <name evidence="1" type="ORF">U729_1926</name>
</gene>
<protein>
    <submittedName>
        <fullName evidence="1">Uncharacterized protein</fullName>
    </submittedName>
</protein>
<dbReference type="EMBL" id="CP006905">
    <property type="protein sequence ID" value="AIY83141.1"/>
    <property type="molecule type" value="Genomic_DNA"/>
</dbReference>
<evidence type="ECO:0000313" key="1">
    <source>
        <dbReference type="EMBL" id="AIY83141.1"/>
    </source>
</evidence>
<accession>A0A0A7FWB6</accession>
<dbReference type="RefSeq" id="WP_052139514.1">
    <property type="nucleotide sequence ID" value="NZ_CP006905.1"/>
</dbReference>
<dbReference type="OrthoDB" id="2876964at2"/>
<keyword evidence="2" id="KW-1185">Reference proteome</keyword>
<dbReference type="Proteomes" id="UP000030635">
    <property type="component" value="Chromosome"/>
</dbReference>
<reference evidence="1 2" key="1">
    <citation type="journal article" date="2015" name="Infect. Genet. Evol.">
        <title>Genomic sequences of six botulinum neurotoxin-producing strains representing three clostridial species illustrate the mobility and diversity of botulinum neurotoxin genes.</title>
        <authorList>
            <person name="Smith T.J."/>
            <person name="Hill K.K."/>
            <person name="Xie G."/>
            <person name="Foley B.T."/>
            <person name="Williamson C.H."/>
            <person name="Foster J.T."/>
            <person name="Johnson S.L."/>
            <person name="Chertkov O."/>
            <person name="Teshima H."/>
            <person name="Gibbons H.S."/>
            <person name="Johnsky L.A."/>
            <person name="Karavis M.A."/>
            <person name="Smith L.A."/>
        </authorList>
    </citation>
    <scope>NUCLEOTIDE SEQUENCE [LARGE SCALE GENOMIC DNA]</scope>
    <source>
        <strain evidence="1 2">Sullivan</strain>
    </source>
</reference>
<sequence>MRLLVKVDDSIPRFDCDECCKCTSKIAKSLCKFKNRGCCFYYPKFNLVDLQRMSKHSTGRSVLKRIIETNSKIFNYYIQAIGYFDEDGYNKFKNLNNNISKKDEYEPDDNSIYFKACPFVIDGTGCSIPHKYRTPVCNFFLCKEVKNMVKSNKLLKDFEEASKAYYRYYEWENQNLIELLEEKGLTLKDNFDKVIDFLSKIESYEYEFPNLQDFYKDA</sequence>